<organism evidence="2 3">
    <name type="scientific">Phytophthora aleatoria</name>
    <dbReference type="NCBI Taxonomy" id="2496075"/>
    <lineage>
        <taxon>Eukaryota</taxon>
        <taxon>Sar</taxon>
        <taxon>Stramenopiles</taxon>
        <taxon>Oomycota</taxon>
        <taxon>Peronosporomycetes</taxon>
        <taxon>Peronosporales</taxon>
        <taxon>Peronosporaceae</taxon>
        <taxon>Phytophthora</taxon>
    </lineage>
</organism>
<feature type="compositionally biased region" description="Low complexity" evidence="1">
    <location>
        <begin position="39"/>
        <end position="52"/>
    </location>
</feature>
<proteinExistence type="predicted"/>
<feature type="region of interest" description="Disordered" evidence="1">
    <location>
        <begin position="591"/>
        <end position="643"/>
    </location>
</feature>
<feature type="region of interest" description="Disordered" evidence="1">
    <location>
        <begin position="65"/>
        <end position="132"/>
    </location>
</feature>
<feature type="compositionally biased region" description="Basic and acidic residues" evidence="1">
    <location>
        <begin position="501"/>
        <end position="513"/>
    </location>
</feature>
<feature type="region of interest" description="Disordered" evidence="1">
    <location>
        <begin position="496"/>
        <end position="527"/>
    </location>
</feature>
<comment type="caution">
    <text evidence="2">The sequence shown here is derived from an EMBL/GenBank/DDBJ whole genome shotgun (WGS) entry which is preliminary data.</text>
</comment>
<dbReference type="EMBL" id="JAENGY010000613">
    <property type="protein sequence ID" value="KAG6959422.1"/>
    <property type="molecule type" value="Genomic_DNA"/>
</dbReference>
<evidence type="ECO:0000256" key="1">
    <source>
        <dbReference type="SAM" id="MobiDB-lite"/>
    </source>
</evidence>
<feature type="region of interest" description="Disordered" evidence="1">
    <location>
        <begin position="348"/>
        <end position="367"/>
    </location>
</feature>
<dbReference type="AlphaFoldDB" id="A0A8J5IWI0"/>
<feature type="compositionally biased region" description="Low complexity" evidence="1">
    <location>
        <begin position="606"/>
        <end position="617"/>
    </location>
</feature>
<protein>
    <submittedName>
        <fullName evidence="2">Uncharacterized protein</fullName>
    </submittedName>
</protein>
<dbReference type="Proteomes" id="UP000709295">
    <property type="component" value="Unassembled WGS sequence"/>
</dbReference>
<feature type="region of interest" description="Disordered" evidence="1">
    <location>
        <begin position="1"/>
        <end position="53"/>
    </location>
</feature>
<sequence>MLDPKKSVAIDVPPIAPYDDGFSTDSEDYTEQDATPHESQAFSPSIPASSSARNAVITENQSNIQRQQIQDGTPTNAVNQSSKDKPQSATAATQKTEENTSTRAVGGVKPPRYGHLTPKKTAQTGATKTKDRNGEEYCRSCKGYLTPLGERLQMMKTAAAQQPSWHPPPSKQCCCCHITYPFVALTDESRRPACHQPRCYMCNWAVRAAKKSANVSVAGVKRTVDGAVKDAGRCTTETPKLRENGYSTAKENTTIATNSELKSASETNSNCCRSCKGKLPSLAERLKVMSSTAEQLKKQGWRVSPPTRQCTCCFITFPLASLTERSRSVMCAKPICYTCDGARTLASATEEKAPTPSSTRPNPEKTPEVIVLDGGEDDEEGEVVEQEVCKCCGGKLIPPVKRVQMMKDAAQKLGGEKPPQSRRCACCRVTYPSEALTRKSRKMTRAVPICLKCCQAGGSAIYEMLAVSDEFVEAFKVENPEVARLLLMKKENGSLATTAENQRKRMMKPEPVKNDAPIKQSPKRVAPHPVYKPQVATAGRLFGVPRYQLLPMKARKSMPAPRLIIGRPVNANYAASETGTYAETGAGANQQLSAQGAPGSAPRLTNGSPVNSNNGSSLTEAEGEERGEQQNAAQEVSHVLPTSRTARWLRQFELVDGKTVRERRLEARNEKLEKKKQRTG</sequence>
<feature type="compositionally biased region" description="Polar residues" evidence="1">
    <location>
        <begin position="629"/>
        <end position="643"/>
    </location>
</feature>
<keyword evidence="3" id="KW-1185">Reference proteome</keyword>
<accession>A0A8J5IWI0</accession>
<reference evidence="2" key="1">
    <citation type="submission" date="2021-01" db="EMBL/GenBank/DDBJ databases">
        <title>Phytophthora aleatoria, a newly-described species from Pinus radiata is distinct from Phytophthora cactorum isolates based on comparative genomics.</title>
        <authorList>
            <person name="Mcdougal R."/>
            <person name="Panda P."/>
            <person name="Williams N."/>
            <person name="Studholme D.J."/>
        </authorList>
    </citation>
    <scope>NUCLEOTIDE SEQUENCE</scope>
    <source>
        <strain evidence="2">NZFS 4037</strain>
    </source>
</reference>
<feature type="compositionally biased region" description="Polar residues" evidence="1">
    <location>
        <begin position="65"/>
        <end position="94"/>
    </location>
</feature>
<evidence type="ECO:0000313" key="2">
    <source>
        <dbReference type="EMBL" id="KAG6959422.1"/>
    </source>
</evidence>
<gene>
    <name evidence="2" type="ORF">JG688_00010081</name>
</gene>
<evidence type="ECO:0000313" key="3">
    <source>
        <dbReference type="Proteomes" id="UP000709295"/>
    </source>
</evidence>
<name>A0A8J5IWI0_9STRA</name>